<comment type="caution">
    <text evidence="1">The sequence shown here is derived from an EMBL/GenBank/DDBJ whole genome shotgun (WGS) entry which is preliminary data.</text>
</comment>
<reference evidence="1 2" key="1">
    <citation type="journal article" date="2024" name="BMC Genomics">
        <title>Genome assembly of redclaw crayfish (Cherax quadricarinatus) provides insights into its immune adaptation and hypoxia tolerance.</title>
        <authorList>
            <person name="Liu Z."/>
            <person name="Zheng J."/>
            <person name="Li H."/>
            <person name="Fang K."/>
            <person name="Wang S."/>
            <person name="He J."/>
            <person name="Zhou D."/>
            <person name="Weng S."/>
            <person name="Chi M."/>
            <person name="Gu Z."/>
            <person name="He J."/>
            <person name="Li F."/>
            <person name="Wang M."/>
        </authorList>
    </citation>
    <scope>NUCLEOTIDE SEQUENCE [LARGE SCALE GENOMIC DNA]</scope>
    <source>
        <strain evidence="1">ZL_2023a</strain>
    </source>
</reference>
<evidence type="ECO:0000313" key="2">
    <source>
        <dbReference type="Proteomes" id="UP001445076"/>
    </source>
</evidence>
<accession>A0AAW0XTY3</accession>
<proteinExistence type="predicted"/>
<name>A0AAW0XTY3_CHEQU</name>
<sequence length="99" mass="10597">TDTELLTLGCLLINNLPSSDSPYLDPEATLLLWVHRGANRTAPSIGKKLGVLGNNIGSVDSWAVHVLAVFLVAFLAHHLTPDLGKGDEKYLGDSVVHAR</sequence>
<dbReference type="AlphaFoldDB" id="A0AAW0XTY3"/>
<gene>
    <name evidence="1" type="ORF">OTU49_016272</name>
</gene>
<keyword evidence="2" id="KW-1185">Reference proteome</keyword>
<dbReference type="EMBL" id="JARKIK010000013">
    <property type="protein sequence ID" value="KAK8748016.1"/>
    <property type="molecule type" value="Genomic_DNA"/>
</dbReference>
<feature type="non-terminal residue" evidence="1">
    <location>
        <position position="1"/>
    </location>
</feature>
<evidence type="ECO:0000313" key="1">
    <source>
        <dbReference type="EMBL" id="KAK8748016.1"/>
    </source>
</evidence>
<dbReference type="Proteomes" id="UP001445076">
    <property type="component" value="Unassembled WGS sequence"/>
</dbReference>
<protein>
    <submittedName>
        <fullName evidence="1">Uncharacterized protein</fullName>
    </submittedName>
</protein>
<organism evidence="1 2">
    <name type="scientific">Cherax quadricarinatus</name>
    <name type="common">Australian red claw crayfish</name>
    <dbReference type="NCBI Taxonomy" id="27406"/>
    <lineage>
        <taxon>Eukaryota</taxon>
        <taxon>Metazoa</taxon>
        <taxon>Ecdysozoa</taxon>
        <taxon>Arthropoda</taxon>
        <taxon>Crustacea</taxon>
        <taxon>Multicrustacea</taxon>
        <taxon>Malacostraca</taxon>
        <taxon>Eumalacostraca</taxon>
        <taxon>Eucarida</taxon>
        <taxon>Decapoda</taxon>
        <taxon>Pleocyemata</taxon>
        <taxon>Astacidea</taxon>
        <taxon>Parastacoidea</taxon>
        <taxon>Parastacidae</taxon>
        <taxon>Cherax</taxon>
    </lineage>
</organism>